<reference evidence="1" key="2">
    <citation type="journal article" date="2015" name="Fish Shellfish Immunol.">
        <title>Early steps in the European eel (Anguilla anguilla)-Vibrio vulnificus interaction in the gills: Role of the RtxA13 toxin.</title>
        <authorList>
            <person name="Callol A."/>
            <person name="Pajuelo D."/>
            <person name="Ebbesson L."/>
            <person name="Teles M."/>
            <person name="MacKenzie S."/>
            <person name="Amaro C."/>
        </authorList>
    </citation>
    <scope>NUCLEOTIDE SEQUENCE</scope>
</reference>
<evidence type="ECO:0000313" key="1">
    <source>
        <dbReference type="EMBL" id="JAH15599.1"/>
    </source>
</evidence>
<accession>A0A0E9QFM5</accession>
<organism evidence="1">
    <name type="scientific">Anguilla anguilla</name>
    <name type="common">European freshwater eel</name>
    <name type="synonym">Muraena anguilla</name>
    <dbReference type="NCBI Taxonomy" id="7936"/>
    <lineage>
        <taxon>Eukaryota</taxon>
        <taxon>Metazoa</taxon>
        <taxon>Chordata</taxon>
        <taxon>Craniata</taxon>
        <taxon>Vertebrata</taxon>
        <taxon>Euteleostomi</taxon>
        <taxon>Actinopterygii</taxon>
        <taxon>Neopterygii</taxon>
        <taxon>Teleostei</taxon>
        <taxon>Anguilliformes</taxon>
        <taxon>Anguillidae</taxon>
        <taxon>Anguilla</taxon>
    </lineage>
</organism>
<sequence length="27" mass="3084">MSECTYFRNLANRLGKKILEAILQSSP</sequence>
<name>A0A0E9QFM5_ANGAN</name>
<dbReference type="AlphaFoldDB" id="A0A0E9QFM5"/>
<dbReference type="EMBL" id="GBXM01092978">
    <property type="protein sequence ID" value="JAH15599.1"/>
    <property type="molecule type" value="Transcribed_RNA"/>
</dbReference>
<proteinExistence type="predicted"/>
<reference evidence="1" key="1">
    <citation type="submission" date="2014-11" db="EMBL/GenBank/DDBJ databases">
        <authorList>
            <person name="Amaro Gonzalez C."/>
        </authorList>
    </citation>
    <scope>NUCLEOTIDE SEQUENCE</scope>
</reference>
<protein>
    <submittedName>
        <fullName evidence="1">Uncharacterized protein</fullName>
    </submittedName>
</protein>